<evidence type="ECO:0000313" key="1">
    <source>
        <dbReference type="EMBL" id="AXR79699.1"/>
    </source>
</evidence>
<accession>A0A346PJK4</accession>
<name>A0A346PJK4_9EURY</name>
<dbReference type="EMBL" id="CP024047">
    <property type="protein sequence ID" value="AXR79699.1"/>
    <property type="molecule type" value="Genomic_DNA"/>
</dbReference>
<evidence type="ECO:0000313" key="2">
    <source>
        <dbReference type="Proteomes" id="UP000258707"/>
    </source>
</evidence>
<organism evidence="1 2">
    <name type="scientific">Natrarchaeobaculum sulfurireducens</name>
    <dbReference type="NCBI Taxonomy" id="2044521"/>
    <lineage>
        <taxon>Archaea</taxon>
        <taxon>Methanobacteriati</taxon>
        <taxon>Methanobacteriota</taxon>
        <taxon>Stenosarchaea group</taxon>
        <taxon>Halobacteria</taxon>
        <taxon>Halobacteriales</taxon>
        <taxon>Natrialbaceae</taxon>
        <taxon>Natrarchaeobaculum</taxon>
    </lineage>
</organism>
<protein>
    <submittedName>
        <fullName evidence="1">Uncharacterized protein</fullName>
    </submittedName>
</protein>
<dbReference type="KEGG" id="nan:AArc1_3406"/>
<gene>
    <name evidence="1" type="ORF">AArc1_3406</name>
</gene>
<dbReference type="AlphaFoldDB" id="A0A346PJK4"/>
<dbReference type="Proteomes" id="UP000258707">
    <property type="component" value="Chromosome"/>
</dbReference>
<reference evidence="2" key="1">
    <citation type="submission" date="2017-10" db="EMBL/GenBank/DDBJ databases">
        <title>Phenotypic and genomic properties of facultatively anaerobic sulfur-reducing natronoarchaea from hypersaline soda lakes.</title>
        <authorList>
            <person name="Sorokin D.Y."/>
            <person name="Kublanov I.V."/>
            <person name="Roman P."/>
            <person name="Sinninghe Damste J.S."/>
            <person name="Golyshin P.N."/>
            <person name="Rojo D."/>
            <person name="Ciordia S."/>
            <person name="Mena Md.C."/>
            <person name="Ferrer M."/>
            <person name="Messina E."/>
            <person name="Smedile F."/>
            <person name="La Spada G."/>
            <person name="La Cono V."/>
            <person name="Yakimov M.M."/>
        </authorList>
    </citation>
    <scope>NUCLEOTIDE SEQUENCE [LARGE SCALE GENOMIC DNA]</scope>
    <source>
        <strain evidence="2">AArc1</strain>
    </source>
</reference>
<sequence length="57" mass="6101">MCGRRSGGQLAVPMLDGLERLEWTVSPQTPGVGDYGSAVRLTRYQKSRIPVVLAVAG</sequence>
<proteinExistence type="predicted"/>